<reference evidence="3" key="1">
    <citation type="journal article" date="2019" name="Int. J. Syst. Evol. Microbiol.">
        <title>The Global Catalogue of Microorganisms (GCM) 10K type strain sequencing project: providing services to taxonomists for standard genome sequencing and annotation.</title>
        <authorList>
            <consortium name="The Broad Institute Genomics Platform"/>
            <consortium name="The Broad Institute Genome Sequencing Center for Infectious Disease"/>
            <person name="Wu L."/>
            <person name="Ma J."/>
        </authorList>
    </citation>
    <scope>NUCLEOTIDE SEQUENCE [LARGE SCALE GENOMIC DNA]</scope>
    <source>
        <strain evidence="3">KCTC 52416</strain>
    </source>
</reference>
<protein>
    <submittedName>
        <fullName evidence="2">Uncharacterized protein</fullName>
    </submittedName>
</protein>
<feature type="chain" id="PRO_5045691281" evidence="1">
    <location>
        <begin position="26"/>
        <end position="360"/>
    </location>
</feature>
<feature type="signal peptide" evidence="1">
    <location>
        <begin position="1"/>
        <end position="25"/>
    </location>
</feature>
<accession>A0ABV7JPH9</accession>
<sequence>MKKVLSILLGLTSLLFSSMITPALSQEHSPAHVGIVYPLSTHGTKAGRFTNAFSLHALWGLSGGEKGLGLYGVGGMVKGNVTGLQAAGGFNHATGGLRGAQLSGVLNQVHYADAGAQLAGVLNLSRGSIPAQLAGVLNKSGGAVVFQAAGVANVADSAKAAQLAGVINIANDVRGSQIAGLVNKAGNVSGVQLAGLLNIADSSDYPIGIINIIKNGEKRISVSTDENLSTLVSFRSGGRKLYGIIGLGANLLHPDIRYAAEAGLGIKLLQHGTFRLDMEASQLFATDFHGGEYAKNGLRILPAVQVGSRLQLFGGPSINFMDSKNPDNGDLGGLTIWESQRTDRYQSIFAGFTAGVHVVL</sequence>
<keyword evidence="3" id="KW-1185">Reference proteome</keyword>
<comment type="caution">
    <text evidence="2">The sequence shown here is derived from an EMBL/GenBank/DDBJ whole genome shotgun (WGS) entry which is preliminary data.</text>
</comment>
<gene>
    <name evidence="2" type="ORF">ACFOET_20355</name>
</gene>
<dbReference type="RefSeq" id="WP_379026135.1">
    <property type="nucleotide sequence ID" value="NZ_JBHRTA010000062.1"/>
</dbReference>
<organism evidence="2 3">
    <name type="scientific">Parapedobacter deserti</name>
    <dbReference type="NCBI Taxonomy" id="1912957"/>
    <lineage>
        <taxon>Bacteria</taxon>
        <taxon>Pseudomonadati</taxon>
        <taxon>Bacteroidota</taxon>
        <taxon>Sphingobacteriia</taxon>
        <taxon>Sphingobacteriales</taxon>
        <taxon>Sphingobacteriaceae</taxon>
        <taxon>Parapedobacter</taxon>
    </lineage>
</organism>
<dbReference type="Proteomes" id="UP001595526">
    <property type="component" value="Unassembled WGS sequence"/>
</dbReference>
<evidence type="ECO:0000313" key="2">
    <source>
        <dbReference type="EMBL" id="MFC3199984.1"/>
    </source>
</evidence>
<evidence type="ECO:0000256" key="1">
    <source>
        <dbReference type="SAM" id="SignalP"/>
    </source>
</evidence>
<name>A0ABV7JPH9_9SPHI</name>
<dbReference type="EMBL" id="JBHRTA010000062">
    <property type="protein sequence ID" value="MFC3199984.1"/>
    <property type="molecule type" value="Genomic_DNA"/>
</dbReference>
<evidence type="ECO:0000313" key="3">
    <source>
        <dbReference type="Proteomes" id="UP001595526"/>
    </source>
</evidence>
<keyword evidence="1" id="KW-0732">Signal</keyword>
<proteinExistence type="predicted"/>